<dbReference type="InterPro" id="IPR011008">
    <property type="entry name" value="Dimeric_a/b-barrel"/>
</dbReference>
<proteinExistence type="predicted"/>
<gene>
    <name evidence="2" type="ORF">AVDCRST_MAG48-1191</name>
</gene>
<reference evidence="2" key="1">
    <citation type="submission" date="2020-02" db="EMBL/GenBank/DDBJ databases">
        <authorList>
            <person name="Meier V. D."/>
        </authorList>
    </citation>
    <scope>NUCLEOTIDE SEQUENCE</scope>
    <source>
        <strain evidence="2">AVDCRST_MAG48</strain>
    </source>
</reference>
<dbReference type="PROSITE" id="PS51725">
    <property type="entry name" value="ABM"/>
    <property type="match status" value="1"/>
</dbReference>
<dbReference type="Pfam" id="PF03992">
    <property type="entry name" value="ABM"/>
    <property type="match status" value="1"/>
</dbReference>
<sequence>MTTPTPDPGTALFLVVTIRPRPDRLAEAEAQLHRMRAASQAEEGCVFMHLLQGGVDGTDDEPGTWTMVEQFVSRAAWDEHMASEHNQRGNAELEPLLRAPSTLRLLHELVP</sequence>
<evidence type="ECO:0000259" key="1">
    <source>
        <dbReference type="PROSITE" id="PS51725"/>
    </source>
</evidence>
<dbReference type="EMBL" id="CADCTS010000172">
    <property type="protein sequence ID" value="CAA9299312.1"/>
    <property type="molecule type" value="Genomic_DNA"/>
</dbReference>
<dbReference type="InterPro" id="IPR007138">
    <property type="entry name" value="ABM_dom"/>
</dbReference>
<dbReference type="AlphaFoldDB" id="A0A6J4KAI5"/>
<evidence type="ECO:0000313" key="2">
    <source>
        <dbReference type="EMBL" id="CAA9299312.1"/>
    </source>
</evidence>
<feature type="domain" description="ABM" evidence="1">
    <location>
        <begin position="12"/>
        <end position="105"/>
    </location>
</feature>
<dbReference type="Gene3D" id="3.30.70.100">
    <property type="match status" value="1"/>
</dbReference>
<accession>A0A6J4KAI5</accession>
<protein>
    <recommendedName>
        <fullName evidence="1">ABM domain-containing protein</fullName>
    </recommendedName>
</protein>
<organism evidence="2">
    <name type="scientific">uncultured Friedmanniella sp</name>
    <dbReference type="NCBI Taxonomy" id="335381"/>
    <lineage>
        <taxon>Bacteria</taxon>
        <taxon>Bacillati</taxon>
        <taxon>Actinomycetota</taxon>
        <taxon>Actinomycetes</taxon>
        <taxon>Propionibacteriales</taxon>
        <taxon>Nocardioidaceae</taxon>
        <taxon>Friedmanniella</taxon>
        <taxon>environmental samples</taxon>
    </lineage>
</organism>
<name>A0A6J4KAI5_9ACTN</name>
<dbReference type="SUPFAM" id="SSF54909">
    <property type="entry name" value="Dimeric alpha+beta barrel"/>
    <property type="match status" value="1"/>
</dbReference>